<sequence length="70" mass="8026">MKLPKSNTSGFKGVSQTKSGSYVAYITLKRKRYSLGIYKTKSEAVKSRKEAENKLFKPILDKARKNERKN</sequence>
<dbReference type="RefSeq" id="WP_269312041.1">
    <property type="nucleotide sequence ID" value="NZ_CP114052.1"/>
</dbReference>
<organism evidence="2 3">
    <name type="scientific">Peptostreptococcus equinus</name>
    <dbReference type="NCBI Taxonomy" id="3003601"/>
    <lineage>
        <taxon>Bacteria</taxon>
        <taxon>Bacillati</taxon>
        <taxon>Bacillota</taxon>
        <taxon>Clostridia</taxon>
        <taxon>Peptostreptococcales</taxon>
        <taxon>Peptostreptococcaceae</taxon>
        <taxon>Peptostreptococcus</taxon>
    </lineage>
</organism>
<name>A0ABY7JPS2_9FIRM</name>
<feature type="region of interest" description="Disordered" evidence="1">
    <location>
        <begin position="48"/>
        <end position="70"/>
    </location>
</feature>
<dbReference type="InterPro" id="IPR016177">
    <property type="entry name" value="DNA-bd_dom_sf"/>
</dbReference>
<dbReference type="InterPro" id="IPR036955">
    <property type="entry name" value="AP2/ERF_dom_sf"/>
</dbReference>
<dbReference type="SUPFAM" id="SSF54171">
    <property type="entry name" value="DNA-binding domain"/>
    <property type="match status" value="1"/>
</dbReference>
<proteinExistence type="predicted"/>
<evidence type="ECO:0000313" key="2">
    <source>
        <dbReference type="EMBL" id="WAW15369.1"/>
    </source>
</evidence>
<evidence type="ECO:0000256" key="1">
    <source>
        <dbReference type="SAM" id="MobiDB-lite"/>
    </source>
</evidence>
<protein>
    <submittedName>
        <fullName evidence="2">AP2 domain-containing protein</fullName>
    </submittedName>
</protein>
<evidence type="ECO:0000313" key="3">
    <source>
        <dbReference type="Proteomes" id="UP001164187"/>
    </source>
</evidence>
<gene>
    <name evidence="2" type="ORF">O0R46_02680</name>
</gene>
<dbReference type="Proteomes" id="UP001164187">
    <property type="component" value="Chromosome"/>
</dbReference>
<keyword evidence="3" id="KW-1185">Reference proteome</keyword>
<reference evidence="2" key="1">
    <citation type="submission" date="2022-12" db="EMBL/GenBank/DDBJ databases">
        <title>Peptostreptococcus.</title>
        <authorList>
            <person name="Lee S.H."/>
        </authorList>
    </citation>
    <scope>NUCLEOTIDE SEQUENCE</scope>
    <source>
        <strain evidence="2">CBA3647</strain>
    </source>
</reference>
<dbReference type="EMBL" id="CP114052">
    <property type="protein sequence ID" value="WAW15369.1"/>
    <property type="molecule type" value="Genomic_DNA"/>
</dbReference>
<dbReference type="Gene3D" id="3.30.730.10">
    <property type="entry name" value="AP2/ERF domain"/>
    <property type="match status" value="1"/>
</dbReference>
<accession>A0ABY7JPS2</accession>